<dbReference type="InterPro" id="IPR035969">
    <property type="entry name" value="Rab-GAP_TBC_sf"/>
</dbReference>
<dbReference type="GO" id="GO:0034451">
    <property type="term" value="C:centriolar satellite"/>
    <property type="evidence" value="ECO:0007669"/>
    <property type="project" value="UniProtKB-SubCell"/>
</dbReference>
<keyword evidence="9" id="KW-0966">Cell projection</keyword>
<dbReference type="PRINTS" id="PR00599">
    <property type="entry name" value="MAPEPTIDASE"/>
</dbReference>
<evidence type="ECO:0000256" key="8">
    <source>
        <dbReference type="ARBA" id="ARBA00023212"/>
    </source>
</evidence>
<dbReference type="InterPro" id="IPR036322">
    <property type="entry name" value="WD40_repeat_dom_sf"/>
</dbReference>
<keyword evidence="5" id="KW-0677">Repeat</keyword>
<sequence length="1136" mass="128744">MRGLFILREKSGVLFRKNPANNPRGEILSICSSKSDSTDNGRSTISNQISAYHFSPGGYKLYFALNSGDLYCLDFAKNWYQLIASLNRGITYICLCEPRGYVLLGLNDNSIRILDEESGKEINSLNGHTYRISHISVQPVSGRYGLSTALSETILWDLDTSTCRCRLHIGQKVNIVSVTFIPPRGEQIISCFQDGSIYVWSTDSLQCLLRLSNSDYPNQLYRTITFTSTGHYLFAAGRSPFVYLWDLKGYVNCLSQDSPDVDNSNSNNRFLRELIKLPESIKSVRRIEWIPKSCLIDFNQFYHDSMICDELSGLLLLLGTDKRLRVLIRTRENCRKSLACTENLPKHQLSKNSTPIYWKCLFTFGCGSLEDPLLSSFSLPAYSILNLSDCQGKEQNKSFSCHSLLAILDDHGLLHINDLSIVLSFLNSSSIPVIKVKNEISNEKSSFKHIENNTRNDFPTFKMSKSYNKHICTTDSGTLHKKDPTNGFLDRKRLRLLLREFGKFPNKYRLFIWRSVLQIPCNTQAFSILQKKGMHPAYDLLSTRYPMRSQRLLKTLQKTCSALAYWCPLFGETDWLPLFVFPFLKLHKNNLLHAFEVAATVLINWCGTWFEFFPNPPINILCMIENIIAYADPELYRHFVQYNITTETYAWPLLQTGLSEIFNEDEWLCLWDSLICYSPSLLLAVVASYSICARGPLLMVQNTDTFEAYYHSQSTLPISNIIERAHQLLTSIPSDIHPERLLSSLIQTDTQNKNKENTCPYFQPLTSPYYPIITRYPKFIVNYHIQERERIREEEKEYLRQNSFLSNFPCFNYCVIKPLMVLPRGLLKIHGRFLHIYGRDIPSNIPLPPYITNKVDLTLSTIAVQSERNISECKRAGSIIRQIFNDLGKFIRPGLSTQDIDDFVFNQCLSKSVYPSPLGYKGFPKSVCTSVNEVVCHGIPKESQILKLGDIMSVDISVYNGYVHGDACHTFVVGVDNYSDYCDLEAGARIKTAVYLCTVAQKCRDAGISVCGPNALYTSIAEAVTKCADAFQCRVVVGVCGHGIGPFLHGPPKVVHSIHELASQPLARMLPGHMFTVEPCISLPLNKSGVKFKRNTSFAVPVVLEDGWTVVTSDKALTAQFEHTISITNEGCIILT</sequence>
<evidence type="ECO:0000256" key="2">
    <source>
        <dbReference type="ARBA" id="ARBA00004607"/>
    </source>
</evidence>
<feature type="binding site" evidence="11">
    <location>
        <position position="1122"/>
    </location>
    <ligand>
        <name>a divalent metal cation</name>
        <dbReference type="ChEBI" id="CHEBI:60240"/>
        <label>2</label>
        <note>catalytic</note>
    </ligand>
</feature>
<keyword evidence="7" id="KW-0175">Coiled coil</keyword>
<keyword evidence="11 12" id="KW-0645">Protease</keyword>
<comment type="catalytic activity">
    <reaction evidence="11 12">
        <text>Release of N-terminal amino acids, preferentially methionine, from peptides and arylamides.</text>
        <dbReference type="EC" id="3.4.11.18"/>
    </reaction>
</comment>
<evidence type="ECO:0000256" key="10">
    <source>
        <dbReference type="ARBA" id="ARBA00034464"/>
    </source>
</evidence>
<feature type="binding site" evidence="11">
    <location>
        <position position="955"/>
    </location>
    <ligand>
        <name>a divalent metal cation</name>
        <dbReference type="ChEBI" id="CHEBI:60240"/>
        <label>1</label>
    </ligand>
</feature>
<dbReference type="GO" id="GO:0060271">
    <property type="term" value="P:cilium assembly"/>
    <property type="evidence" value="ECO:0007669"/>
    <property type="project" value="TreeGrafter"/>
</dbReference>
<dbReference type="InterPro" id="IPR000994">
    <property type="entry name" value="Pept_M24"/>
</dbReference>
<dbReference type="PANTHER" id="PTHR19853">
    <property type="entry name" value="WD REPEAT CONTAINING PROTEIN 3 WDR3"/>
    <property type="match status" value="1"/>
</dbReference>
<dbReference type="AlphaFoldDB" id="A0AA84ZWN9"/>
<evidence type="ECO:0000256" key="7">
    <source>
        <dbReference type="ARBA" id="ARBA00023054"/>
    </source>
</evidence>
<dbReference type="PROSITE" id="PS50086">
    <property type="entry name" value="TBC_RABGAP"/>
    <property type="match status" value="1"/>
</dbReference>
<dbReference type="InterPro" id="IPR051570">
    <property type="entry name" value="TBC1_cilium_biogenesis"/>
</dbReference>
<dbReference type="SMART" id="SM00320">
    <property type="entry name" value="WD40"/>
    <property type="match status" value="3"/>
</dbReference>
<evidence type="ECO:0000256" key="6">
    <source>
        <dbReference type="ARBA" id="ARBA00022794"/>
    </source>
</evidence>
<dbReference type="SUPFAM" id="SSF50978">
    <property type="entry name" value="WD40 repeat-like"/>
    <property type="match status" value="1"/>
</dbReference>
<dbReference type="WBParaSite" id="SMRG1_5200.1">
    <property type="protein sequence ID" value="SMRG1_5200.1"/>
    <property type="gene ID" value="SMRG1_5200"/>
</dbReference>
<feature type="binding site" evidence="11">
    <location>
        <position position="1078"/>
    </location>
    <ligand>
        <name>a divalent metal cation</name>
        <dbReference type="ChEBI" id="CHEBI:60240"/>
        <label>2</label>
        <note>catalytic</note>
    </ligand>
</feature>
<dbReference type="SUPFAM" id="SSF47923">
    <property type="entry name" value="Ypt/Rab-GAP domain of gyp1p"/>
    <property type="match status" value="1"/>
</dbReference>
<comment type="similarity">
    <text evidence="11">Belongs to the peptidase M24A family. Methionine aminopeptidase type 1 subfamily.</text>
</comment>
<dbReference type="HAMAP" id="MF_01974">
    <property type="entry name" value="MetAP_1"/>
    <property type="match status" value="1"/>
</dbReference>
<keyword evidence="6" id="KW-0970">Cilium biogenesis/degradation</keyword>
<dbReference type="GO" id="GO:0046872">
    <property type="term" value="F:metal ion binding"/>
    <property type="evidence" value="ECO:0007669"/>
    <property type="project" value="UniProtKB-UniRule"/>
</dbReference>
<dbReference type="Gene3D" id="2.130.10.10">
    <property type="entry name" value="YVTN repeat-like/Quinoprotein amine dehydrogenase"/>
    <property type="match status" value="1"/>
</dbReference>
<dbReference type="NCBIfam" id="TIGR00500">
    <property type="entry name" value="met_pdase_I"/>
    <property type="match status" value="1"/>
</dbReference>
<evidence type="ECO:0000256" key="1">
    <source>
        <dbReference type="ARBA" id="ARBA00004120"/>
    </source>
</evidence>
<evidence type="ECO:0000256" key="12">
    <source>
        <dbReference type="RuleBase" id="RU003653"/>
    </source>
</evidence>
<evidence type="ECO:0000256" key="3">
    <source>
        <dbReference type="ARBA" id="ARBA00022490"/>
    </source>
</evidence>
<dbReference type="GO" id="GO:0004239">
    <property type="term" value="F:initiator methionyl aminopeptidase activity"/>
    <property type="evidence" value="ECO:0007669"/>
    <property type="project" value="UniProtKB-UniRule"/>
</dbReference>
<keyword evidence="4" id="KW-0853">WD repeat</keyword>
<feature type="binding site" evidence="11">
    <location>
        <position position="966"/>
    </location>
    <ligand>
        <name>a divalent metal cation</name>
        <dbReference type="ChEBI" id="CHEBI:60240"/>
        <label>1</label>
    </ligand>
</feature>
<dbReference type="InterPro" id="IPR036005">
    <property type="entry name" value="Creatinase/aminopeptidase-like"/>
</dbReference>
<dbReference type="EC" id="3.4.11.18" evidence="12"/>
<dbReference type="GO" id="GO:0006508">
    <property type="term" value="P:proteolysis"/>
    <property type="evidence" value="ECO:0007669"/>
    <property type="project" value="UniProtKB-KW"/>
</dbReference>
<dbReference type="InterPro" id="IPR002467">
    <property type="entry name" value="Pept_M24A_MAP1"/>
</dbReference>
<evidence type="ECO:0000256" key="5">
    <source>
        <dbReference type="ARBA" id="ARBA00022737"/>
    </source>
</evidence>
<evidence type="ECO:0000313" key="14">
    <source>
        <dbReference type="Proteomes" id="UP000050790"/>
    </source>
</evidence>
<comment type="subcellular location">
    <subcellularLocation>
        <location evidence="1">Cytoplasm</location>
        <location evidence="1">Cytoskeleton</location>
        <location evidence="1">Cilium basal body</location>
    </subcellularLocation>
    <subcellularLocation>
        <location evidence="2">Cytoplasm</location>
        <location evidence="2">Cytoskeleton</location>
        <location evidence="2">Microtubule organizing center</location>
        <location evidence="2">Centrosome</location>
        <location evidence="2">Centriolar satellite</location>
    </subcellularLocation>
</comment>
<dbReference type="InterPro" id="IPR001714">
    <property type="entry name" value="Pept_M24_MAP"/>
</dbReference>
<feature type="binding site" evidence="11">
    <location>
        <position position="966"/>
    </location>
    <ligand>
        <name>a divalent metal cation</name>
        <dbReference type="ChEBI" id="CHEBI:60240"/>
        <label>2</label>
        <note>catalytic</note>
    </ligand>
</feature>
<dbReference type="Pfam" id="PF00566">
    <property type="entry name" value="RabGAP-TBC"/>
    <property type="match status" value="1"/>
</dbReference>
<evidence type="ECO:0000256" key="9">
    <source>
        <dbReference type="ARBA" id="ARBA00023273"/>
    </source>
</evidence>
<keyword evidence="3" id="KW-0963">Cytoplasm</keyword>
<keyword evidence="8" id="KW-0206">Cytoskeleton</keyword>
<keyword evidence="11" id="KW-0378">Hydrolase</keyword>
<evidence type="ECO:0000256" key="11">
    <source>
        <dbReference type="HAMAP-Rule" id="MF_03174"/>
    </source>
</evidence>
<keyword evidence="11 12" id="KW-0479">Metal-binding</keyword>
<protein>
    <recommendedName>
        <fullName evidence="12">Methionine aminopeptidase</fullName>
        <ecNumber evidence="12">3.4.11.18</ecNumber>
    </recommendedName>
</protein>
<dbReference type="Proteomes" id="UP000050790">
    <property type="component" value="Unassembled WGS sequence"/>
</dbReference>
<dbReference type="PANTHER" id="PTHR19853:SF1">
    <property type="entry name" value="TBC1 DOMAIN FAMILY MEMBER 31"/>
    <property type="match status" value="1"/>
</dbReference>
<comment type="function">
    <text evidence="12">Cotranslationally removes the N-terminal methionine from nascent proteins. The N-terminal methionine is often cleaved when the second residue in the primary sequence is small and uncharged (Met-Ala-, Cys, Gly, Pro, Ser, Thr, or Val).</text>
</comment>
<reference evidence="15" key="1">
    <citation type="submission" date="2023-11" db="UniProtKB">
        <authorList>
            <consortium name="WormBaseParasite"/>
        </authorList>
    </citation>
    <scope>IDENTIFICATION</scope>
</reference>
<name>A0AA84ZWN9_9TREM</name>
<feature type="binding site" evidence="11">
    <location>
        <position position="1042"/>
    </location>
    <ligand>
        <name>a divalent metal cation</name>
        <dbReference type="ChEBI" id="CHEBI:60240"/>
        <label>2</label>
        <note>catalytic</note>
    </ligand>
</feature>
<evidence type="ECO:0000313" key="15">
    <source>
        <dbReference type="WBParaSite" id="SMRG1_5200.1"/>
    </source>
</evidence>
<organism evidence="14 15">
    <name type="scientific">Schistosoma margrebowiei</name>
    <dbReference type="NCBI Taxonomy" id="48269"/>
    <lineage>
        <taxon>Eukaryota</taxon>
        <taxon>Metazoa</taxon>
        <taxon>Spiralia</taxon>
        <taxon>Lophotrochozoa</taxon>
        <taxon>Platyhelminthes</taxon>
        <taxon>Trematoda</taxon>
        <taxon>Digenea</taxon>
        <taxon>Strigeidida</taxon>
        <taxon>Schistosomatoidea</taxon>
        <taxon>Schistosomatidae</taxon>
        <taxon>Schistosoma</taxon>
    </lineage>
</organism>
<feature type="binding site" evidence="11">
    <location>
        <position position="937"/>
    </location>
    <ligand>
        <name>substrate</name>
    </ligand>
</feature>
<dbReference type="InterPro" id="IPR000195">
    <property type="entry name" value="Rab-GAP-TBC_dom"/>
</dbReference>
<feature type="binding site" evidence="11">
    <location>
        <position position="1049"/>
    </location>
    <ligand>
        <name>substrate</name>
    </ligand>
</feature>
<dbReference type="Pfam" id="PF00557">
    <property type="entry name" value="Peptidase_M24"/>
    <property type="match status" value="1"/>
</dbReference>
<keyword evidence="11 12" id="KW-0031">Aminopeptidase</keyword>
<feature type="binding site" evidence="11">
    <location>
        <position position="1122"/>
    </location>
    <ligand>
        <name>a divalent metal cation</name>
        <dbReference type="ChEBI" id="CHEBI:60240"/>
        <label>1</label>
    </ligand>
</feature>
<proteinExistence type="inferred from homology"/>
<dbReference type="SUPFAM" id="SSF55920">
    <property type="entry name" value="Creatinase/aminopeptidase"/>
    <property type="match status" value="1"/>
</dbReference>
<dbReference type="GO" id="GO:0036064">
    <property type="term" value="C:ciliary basal body"/>
    <property type="evidence" value="ECO:0007669"/>
    <property type="project" value="TreeGrafter"/>
</dbReference>
<dbReference type="InterPro" id="IPR015943">
    <property type="entry name" value="WD40/YVTN_repeat-like_dom_sf"/>
</dbReference>
<accession>A0AA84ZWN9</accession>
<comment type="cofactor">
    <cofactor evidence="11">
        <name>Co(2+)</name>
        <dbReference type="ChEBI" id="CHEBI:48828"/>
    </cofactor>
    <cofactor evidence="11">
        <name>Zn(2+)</name>
        <dbReference type="ChEBI" id="CHEBI:29105"/>
    </cofactor>
    <cofactor evidence="11">
        <name>Mn(2+)</name>
        <dbReference type="ChEBI" id="CHEBI:29035"/>
    </cofactor>
    <cofactor evidence="11">
        <name>Fe(2+)</name>
        <dbReference type="ChEBI" id="CHEBI:29033"/>
    </cofactor>
    <text evidence="11">Binds 2 divalent metal cations per subunit. Has a high-affinity and a low affinity metal-binding site. The true nature of the physiological cofactor is under debate. The enzyme is active with cobalt, zinc, manganese or divalent iron ions. Most likely, methionine aminopeptidases function as mononuclear Fe(2+)-metalloproteases under physiological conditions, and the catalytically relevant metal-binding site has been assigned to the histidine-containing high-affinity site.</text>
</comment>
<dbReference type="Gene3D" id="1.10.472.80">
    <property type="entry name" value="Ypt/Rab-GAP domain of gyp1p, domain 3"/>
    <property type="match status" value="1"/>
</dbReference>
<dbReference type="InterPro" id="IPR001680">
    <property type="entry name" value="WD40_rpt"/>
</dbReference>
<comment type="function">
    <text evidence="10">Molecular adapter which is involved in cilium biogenesis. Part of a functional complex including OFD1 a centriolar protein involved in cilium assembly. Could regulate the cAMP-dependent phosphorylation of OFD1, and its subsequent ubiquitination by PJA2 which ultimately leads to its proteasomal degradation.</text>
</comment>
<dbReference type="GO" id="GO:0070006">
    <property type="term" value="F:metalloaminopeptidase activity"/>
    <property type="evidence" value="ECO:0007669"/>
    <property type="project" value="UniProtKB-UniRule"/>
</dbReference>
<evidence type="ECO:0000256" key="4">
    <source>
        <dbReference type="ARBA" id="ARBA00022574"/>
    </source>
</evidence>
<dbReference type="Gene3D" id="3.90.230.10">
    <property type="entry name" value="Creatinase/methionine aminopeptidase superfamily"/>
    <property type="match status" value="1"/>
</dbReference>
<feature type="domain" description="Rab-GAP TBC" evidence="13">
    <location>
        <begin position="503"/>
        <end position="678"/>
    </location>
</feature>
<evidence type="ECO:0000259" key="13">
    <source>
        <dbReference type="PROSITE" id="PS50086"/>
    </source>
</evidence>